<keyword evidence="1" id="KW-0732">Signal</keyword>
<gene>
    <name evidence="2" type="ORF">GLRG_00783</name>
</gene>
<evidence type="ECO:0000313" key="2">
    <source>
        <dbReference type="EMBL" id="EFQ25639.1"/>
    </source>
</evidence>
<feature type="signal peptide" evidence="1">
    <location>
        <begin position="1"/>
        <end position="18"/>
    </location>
</feature>
<dbReference type="HOGENOM" id="CLU_2196759_0_0_1"/>
<protein>
    <submittedName>
        <fullName evidence="2">Uncharacterized protein</fullName>
    </submittedName>
</protein>
<dbReference type="OrthoDB" id="4848660at2759"/>
<dbReference type="Proteomes" id="UP000008782">
    <property type="component" value="Unassembled WGS sequence"/>
</dbReference>
<feature type="chain" id="PRO_5003180183" evidence="1">
    <location>
        <begin position="19"/>
        <end position="108"/>
    </location>
</feature>
<name>E3Q3N7_COLGM</name>
<sequence>MHVSSILAVLAPATLISAYTAKLSKQYCDQKRVLAIRFSANLGTCYNTDGAASYEFSDVAAGGSYICAVYTSANCGGTTAALYDIYGTSSQCANSPIGWIYSYKCYLK</sequence>
<dbReference type="EMBL" id="GG697332">
    <property type="protein sequence ID" value="EFQ25639.1"/>
    <property type="molecule type" value="Genomic_DNA"/>
</dbReference>
<dbReference type="GeneID" id="24406148"/>
<dbReference type="VEuPathDB" id="FungiDB:GLRG_00783"/>
<evidence type="ECO:0000256" key="1">
    <source>
        <dbReference type="SAM" id="SignalP"/>
    </source>
</evidence>
<proteinExistence type="predicted"/>
<evidence type="ECO:0000313" key="3">
    <source>
        <dbReference type="Proteomes" id="UP000008782"/>
    </source>
</evidence>
<reference evidence="3" key="1">
    <citation type="journal article" date="2012" name="Nat. Genet.">
        <title>Lifestyle transitions in plant pathogenic Colletotrichum fungi deciphered by genome and transcriptome analyses.</title>
        <authorList>
            <person name="O'Connell R.J."/>
            <person name="Thon M.R."/>
            <person name="Hacquard S."/>
            <person name="Amyotte S.G."/>
            <person name="Kleemann J."/>
            <person name="Torres M.F."/>
            <person name="Damm U."/>
            <person name="Buiate E.A."/>
            <person name="Epstein L."/>
            <person name="Alkan N."/>
            <person name="Altmueller J."/>
            <person name="Alvarado-Balderrama L."/>
            <person name="Bauser C.A."/>
            <person name="Becker C."/>
            <person name="Birren B.W."/>
            <person name="Chen Z."/>
            <person name="Choi J."/>
            <person name="Crouch J.A."/>
            <person name="Duvick J.P."/>
            <person name="Farman M.A."/>
            <person name="Gan P."/>
            <person name="Heiman D."/>
            <person name="Henrissat B."/>
            <person name="Howard R.J."/>
            <person name="Kabbage M."/>
            <person name="Koch C."/>
            <person name="Kracher B."/>
            <person name="Kubo Y."/>
            <person name="Law A.D."/>
            <person name="Lebrun M.-H."/>
            <person name="Lee Y.-H."/>
            <person name="Miyara I."/>
            <person name="Moore N."/>
            <person name="Neumann U."/>
            <person name="Nordstroem K."/>
            <person name="Panaccione D.G."/>
            <person name="Panstruga R."/>
            <person name="Place M."/>
            <person name="Proctor R.H."/>
            <person name="Prusky D."/>
            <person name="Rech G."/>
            <person name="Reinhardt R."/>
            <person name="Rollins J.A."/>
            <person name="Rounsley S."/>
            <person name="Schardl C.L."/>
            <person name="Schwartz D.C."/>
            <person name="Shenoy N."/>
            <person name="Shirasu K."/>
            <person name="Sikhakolli U.R."/>
            <person name="Stueber K."/>
            <person name="Sukno S.A."/>
            <person name="Sweigard J.A."/>
            <person name="Takano Y."/>
            <person name="Takahara H."/>
            <person name="Trail F."/>
            <person name="van der Does H.C."/>
            <person name="Voll L.M."/>
            <person name="Will I."/>
            <person name="Young S."/>
            <person name="Zeng Q."/>
            <person name="Zhang J."/>
            <person name="Zhou S."/>
            <person name="Dickman M.B."/>
            <person name="Schulze-Lefert P."/>
            <person name="Ver Loren van Themaat E."/>
            <person name="Ma L.-J."/>
            <person name="Vaillancourt L.J."/>
        </authorList>
    </citation>
    <scope>NUCLEOTIDE SEQUENCE [LARGE SCALE GENOMIC DNA]</scope>
    <source>
        <strain evidence="3">M1.001 / M2 / FGSC 10212</strain>
    </source>
</reference>
<organism evidence="3">
    <name type="scientific">Colletotrichum graminicola (strain M1.001 / M2 / FGSC 10212)</name>
    <name type="common">Maize anthracnose fungus</name>
    <name type="synonym">Glomerella graminicola</name>
    <dbReference type="NCBI Taxonomy" id="645133"/>
    <lineage>
        <taxon>Eukaryota</taxon>
        <taxon>Fungi</taxon>
        <taxon>Dikarya</taxon>
        <taxon>Ascomycota</taxon>
        <taxon>Pezizomycotina</taxon>
        <taxon>Sordariomycetes</taxon>
        <taxon>Hypocreomycetidae</taxon>
        <taxon>Glomerellales</taxon>
        <taxon>Glomerellaceae</taxon>
        <taxon>Colletotrichum</taxon>
        <taxon>Colletotrichum graminicola species complex</taxon>
    </lineage>
</organism>
<accession>E3Q3N7</accession>
<dbReference type="AlphaFoldDB" id="E3Q3N7"/>
<dbReference type="RefSeq" id="XP_008089659.1">
    <property type="nucleotide sequence ID" value="XM_008091468.1"/>
</dbReference>
<keyword evidence="3" id="KW-1185">Reference proteome</keyword>